<organism evidence="2 3">
    <name type="scientific">Rhizopus oryzae</name>
    <name type="common">Mucormycosis agent</name>
    <name type="synonym">Rhizopus arrhizus var. delemar</name>
    <dbReference type="NCBI Taxonomy" id="64495"/>
    <lineage>
        <taxon>Eukaryota</taxon>
        <taxon>Fungi</taxon>
        <taxon>Fungi incertae sedis</taxon>
        <taxon>Mucoromycota</taxon>
        <taxon>Mucoromycotina</taxon>
        <taxon>Mucoromycetes</taxon>
        <taxon>Mucorales</taxon>
        <taxon>Mucorineae</taxon>
        <taxon>Rhizopodaceae</taxon>
        <taxon>Rhizopus</taxon>
    </lineage>
</organism>
<sequence length="289" mass="33558">MDQFIHEDGRGKTFNDDGDEVMVLTMEVDDPDYPIANVTSYGDYLDLKPPEKPLKVERESVKKEEPTREGESEVIKKTYRTYKSVDMDRFYFLVNEKGLSVHGAAKQLKMPPSTADYWHKKSLKNRDELVCKRNEGSGRPVGRPPVLKDVHRDYFINLVDEDDTGMTLDQMMDSLTKQFDGLEIKKSAFHTFVKEKCRISCKKSYFYPEDRNCPDKIEERWRWVKNLLDNTDIDYQSNCIFIDEAGFHINLRRCFSWSRVGTRSIVKTPKTKAKMTSILGACLGMGSFR</sequence>
<dbReference type="GO" id="GO:0003676">
    <property type="term" value="F:nucleic acid binding"/>
    <property type="evidence" value="ECO:0007669"/>
    <property type="project" value="InterPro"/>
</dbReference>
<accession>A0A9P6XT57</accession>
<proteinExistence type="predicted"/>
<evidence type="ECO:0000313" key="3">
    <source>
        <dbReference type="Proteomes" id="UP000717996"/>
    </source>
</evidence>
<gene>
    <name evidence="2" type="ORF">G6F51_013315</name>
</gene>
<evidence type="ECO:0000313" key="2">
    <source>
        <dbReference type="EMBL" id="KAG1531969.1"/>
    </source>
</evidence>
<name>A0A9P6XT57_RHIOR</name>
<dbReference type="InterPro" id="IPR036397">
    <property type="entry name" value="RNaseH_sf"/>
</dbReference>
<dbReference type="EMBL" id="JAANIT010005048">
    <property type="protein sequence ID" value="KAG1531969.1"/>
    <property type="molecule type" value="Genomic_DNA"/>
</dbReference>
<protein>
    <recommendedName>
        <fullName evidence="4">Tc1-like transposase DDE domain-containing protein</fullName>
    </recommendedName>
</protein>
<reference evidence="2" key="1">
    <citation type="journal article" date="2020" name="Microb. Genom.">
        <title>Genetic diversity of clinical and environmental Mucorales isolates obtained from an investigation of mucormycosis cases among solid organ transplant recipients.</title>
        <authorList>
            <person name="Nguyen M.H."/>
            <person name="Kaul D."/>
            <person name="Muto C."/>
            <person name="Cheng S.J."/>
            <person name="Richter R.A."/>
            <person name="Bruno V.M."/>
            <person name="Liu G."/>
            <person name="Beyhan S."/>
            <person name="Sundermann A.J."/>
            <person name="Mounaud S."/>
            <person name="Pasculle A.W."/>
            <person name="Nierman W.C."/>
            <person name="Driscoll E."/>
            <person name="Cumbie R."/>
            <person name="Clancy C.J."/>
            <person name="Dupont C.L."/>
        </authorList>
    </citation>
    <scope>NUCLEOTIDE SEQUENCE</scope>
    <source>
        <strain evidence="2">GL16</strain>
    </source>
</reference>
<evidence type="ECO:0000256" key="1">
    <source>
        <dbReference type="SAM" id="MobiDB-lite"/>
    </source>
</evidence>
<dbReference type="Proteomes" id="UP000717996">
    <property type="component" value="Unassembled WGS sequence"/>
</dbReference>
<dbReference type="Gene3D" id="3.30.420.10">
    <property type="entry name" value="Ribonuclease H-like superfamily/Ribonuclease H"/>
    <property type="match status" value="1"/>
</dbReference>
<evidence type="ECO:0008006" key="4">
    <source>
        <dbReference type="Google" id="ProtNLM"/>
    </source>
</evidence>
<feature type="region of interest" description="Disordered" evidence="1">
    <location>
        <begin position="50"/>
        <end position="69"/>
    </location>
</feature>
<comment type="caution">
    <text evidence="2">The sequence shown here is derived from an EMBL/GenBank/DDBJ whole genome shotgun (WGS) entry which is preliminary data.</text>
</comment>
<dbReference type="AlphaFoldDB" id="A0A9P6XT57"/>